<dbReference type="InParanoid" id="A0A2G5CHR2"/>
<feature type="region of interest" description="Disordered" evidence="1">
    <location>
        <begin position="137"/>
        <end position="169"/>
    </location>
</feature>
<evidence type="ECO:0000256" key="1">
    <source>
        <dbReference type="SAM" id="MobiDB-lite"/>
    </source>
</evidence>
<accession>A0A2G5CHR2</accession>
<keyword evidence="3" id="KW-1185">Reference proteome</keyword>
<dbReference type="AlphaFoldDB" id="A0A2G5CHR2"/>
<dbReference type="PANTHER" id="PTHR33356">
    <property type="entry name" value="TIP41-LIKE PROTEIN"/>
    <property type="match status" value="1"/>
</dbReference>
<dbReference type="FunCoup" id="A0A2G5CHR2">
    <property type="interactions" value="16"/>
</dbReference>
<reference evidence="2 3" key="1">
    <citation type="submission" date="2017-09" db="EMBL/GenBank/DDBJ databases">
        <title>WGS assembly of Aquilegia coerulea Goldsmith.</title>
        <authorList>
            <person name="Hodges S."/>
            <person name="Kramer E."/>
            <person name="Nordborg M."/>
            <person name="Tomkins J."/>
            <person name="Borevitz J."/>
            <person name="Derieg N."/>
            <person name="Yan J."/>
            <person name="Mihaltcheva S."/>
            <person name="Hayes R.D."/>
            <person name="Rokhsar D."/>
        </authorList>
    </citation>
    <scope>NUCLEOTIDE SEQUENCE [LARGE SCALE GENOMIC DNA]</scope>
    <source>
        <strain evidence="3">cv. Goldsmith</strain>
    </source>
</reference>
<feature type="region of interest" description="Disordered" evidence="1">
    <location>
        <begin position="56"/>
        <end position="82"/>
    </location>
</feature>
<evidence type="ECO:0000313" key="3">
    <source>
        <dbReference type="Proteomes" id="UP000230069"/>
    </source>
</evidence>
<feature type="compositionally biased region" description="Polar residues" evidence="1">
    <location>
        <begin position="155"/>
        <end position="169"/>
    </location>
</feature>
<sequence>MKFMEDVGAVGFEEGRVWLPAHVLDEAFEPTKKNLWPQQEQQRYHGGRADSVFRNQHYKSSSRPPPRPRFQKGRASGGPGMQAIFIEPSHKPCGTGFFLPRKMGNNFEMRKKPACSPVLLPSRVIQALNLNVHALGTQITAPRRDPENHSRPSRKNSTTNNKSANDGSESILTAQTCVASVSIRSSSPEIFLPKEWTY</sequence>
<name>A0A2G5CHR2_AQUCA</name>
<proteinExistence type="predicted"/>
<dbReference type="Proteomes" id="UP000230069">
    <property type="component" value="Unassembled WGS sequence"/>
</dbReference>
<organism evidence="2 3">
    <name type="scientific">Aquilegia coerulea</name>
    <name type="common">Rocky mountain columbine</name>
    <dbReference type="NCBI Taxonomy" id="218851"/>
    <lineage>
        <taxon>Eukaryota</taxon>
        <taxon>Viridiplantae</taxon>
        <taxon>Streptophyta</taxon>
        <taxon>Embryophyta</taxon>
        <taxon>Tracheophyta</taxon>
        <taxon>Spermatophyta</taxon>
        <taxon>Magnoliopsida</taxon>
        <taxon>Ranunculales</taxon>
        <taxon>Ranunculaceae</taxon>
        <taxon>Thalictroideae</taxon>
        <taxon>Aquilegia</taxon>
    </lineage>
</organism>
<evidence type="ECO:0000313" key="2">
    <source>
        <dbReference type="EMBL" id="PIA30789.1"/>
    </source>
</evidence>
<dbReference type="PANTHER" id="PTHR33356:SF13">
    <property type="entry name" value="DUF4005 DOMAIN-CONTAINING PROTEIN"/>
    <property type="match status" value="1"/>
</dbReference>
<dbReference type="STRING" id="218851.A0A2G5CHR2"/>
<gene>
    <name evidence="2" type="ORF">AQUCO_05400117v1</name>
</gene>
<dbReference type="EMBL" id="KZ305071">
    <property type="protein sequence ID" value="PIA30789.1"/>
    <property type="molecule type" value="Genomic_DNA"/>
</dbReference>
<dbReference type="OrthoDB" id="1931548at2759"/>
<protein>
    <submittedName>
        <fullName evidence="2">Uncharacterized protein</fullName>
    </submittedName>
</protein>